<dbReference type="InterPro" id="IPR011004">
    <property type="entry name" value="Trimer_LpxA-like_sf"/>
</dbReference>
<feature type="region of interest" description="Disordered" evidence="1">
    <location>
        <begin position="456"/>
        <end position="510"/>
    </location>
</feature>
<keyword evidence="3" id="KW-1185">Reference proteome</keyword>
<name>A0A5N5THC2_9CRUS</name>
<dbReference type="AlphaFoldDB" id="A0A5N5THC2"/>
<dbReference type="SUPFAM" id="SSF51161">
    <property type="entry name" value="Trimeric LpxA-like enzymes"/>
    <property type="match status" value="1"/>
</dbReference>
<accession>A0A5N5THC2</accession>
<evidence type="ECO:0000256" key="1">
    <source>
        <dbReference type="SAM" id="MobiDB-lite"/>
    </source>
</evidence>
<dbReference type="Proteomes" id="UP000326759">
    <property type="component" value="Unassembled WGS sequence"/>
</dbReference>
<dbReference type="EMBL" id="SEYY01001020">
    <property type="protein sequence ID" value="KAB7506046.1"/>
    <property type="molecule type" value="Genomic_DNA"/>
</dbReference>
<feature type="compositionally biased region" description="Polar residues" evidence="1">
    <location>
        <begin position="158"/>
        <end position="176"/>
    </location>
</feature>
<evidence type="ECO:0000313" key="2">
    <source>
        <dbReference type="EMBL" id="KAB7506046.1"/>
    </source>
</evidence>
<reference evidence="2 3" key="1">
    <citation type="journal article" date="2019" name="PLoS Biol.">
        <title>Sex chromosomes control vertical transmission of feminizing Wolbachia symbionts in an isopod.</title>
        <authorList>
            <person name="Becking T."/>
            <person name="Chebbi M.A."/>
            <person name="Giraud I."/>
            <person name="Moumen B."/>
            <person name="Laverre T."/>
            <person name="Caubet Y."/>
            <person name="Peccoud J."/>
            <person name="Gilbert C."/>
            <person name="Cordaux R."/>
        </authorList>
    </citation>
    <scope>NUCLEOTIDE SEQUENCE [LARGE SCALE GENOMIC DNA]</scope>
    <source>
        <strain evidence="2">ANa2</strain>
        <tissue evidence="2">Whole body excluding digestive tract and cuticle</tissue>
    </source>
</reference>
<proteinExistence type="predicted"/>
<feature type="region of interest" description="Disordered" evidence="1">
    <location>
        <begin position="158"/>
        <end position="184"/>
    </location>
</feature>
<sequence length="760" mass="85006">MVRAKGLSNRSNSLFKKFDNSNCKCIPKNYPCVRRGFRINFNFGRLILGDCEKVEHPVYKISRYNILKLPSACVPNLFLCCDEGKTAFVASKGGSSNKINYIFKGSPRSASEKKITNNKKKQDLPNVAQNTVVPSLMKYFSKTVLSKTENSDRNFKISSNHLATTPLTKTPENASRNPPIGKEFEINHQSDASPISPSNKYSNFTNLFKVFIKSTATTGNTSNSRFSDRENSHFINLPVTDTSSKVTANKPNFPKYNFSSLDPATSVNNIHPKGKDYLNIDSLQRKNVSTIATNRDTESIPYRDIMHKVTLQNNTRTKNRLHNYDEPSNSNNLAMNHITRKTNFKKLIKHADISTAIPYVHPETKVSKPSVQIEAEVKFPKVTLLTEAMTASEEPLAKEYRIPKLVLIPSLTSLAEVANSNYKPLTEVTMPSTTMAEEETMLSTSLIIELPTTTMGEDVTMPNTTTMGEDVTMPSTTTMGEDVTMPNTTTMGEDVTMPNTTTMGEDVTIPNTTTMSEDVTITMPSTTTMGEEVTMPNTTTMGEEVTMPNTTTMGEEVTMPTMSLTEDFTMPSTTLFEVTMSSTELMAEEATVSNITQIDEDKNKISDDIDHTKEQAKEEKFSTKLSKYVVHPRSKGSADLIPVFNESVDKLISFSKKLQMPPHISKNMPNSSFHTTDANLLEIMEEMSQKEGTNELDSSNTMSLNNLQTKLNLPKDVHEAKKNYISNGMTETTTYYEDTTVPQIEQKQRNPIFKWLLNIF</sequence>
<comment type="caution">
    <text evidence="2">The sequence shown here is derived from an EMBL/GenBank/DDBJ whole genome shotgun (WGS) entry which is preliminary data.</text>
</comment>
<organism evidence="2 3">
    <name type="scientific">Armadillidium nasatum</name>
    <dbReference type="NCBI Taxonomy" id="96803"/>
    <lineage>
        <taxon>Eukaryota</taxon>
        <taxon>Metazoa</taxon>
        <taxon>Ecdysozoa</taxon>
        <taxon>Arthropoda</taxon>
        <taxon>Crustacea</taxon>
        <taxon>Multicrustacea</taxon>
        <taxon>Malacostraca</taxon>
        <taxon>Eumalacostraca</taxon>
        <taxon>Peracarida</taxon>
        <taxon>Isopoda</taxon>
        <taxon>Oniscidea</taxon>
        <taxon>Crinocheta</taxon>
        <taxon>Armadillidiidae</taxon>
        <taxon>Armadillidium</taxon>
    </lineage>
</organism>
<gene>
    <name evidence="2" type="primary">Zan</name>
    <name evidence="2" type="ORF">Anas_04416</name>
</gene>
<dbReference type="OrthoDB" id="6909788at2759"/>
<evidence type="ECO:0000313" key="3">
    <source>
        <dbReference type="Proteomes" id="UP000326759"/>
    </source>
</evidence>
<dbReference type="Gene3D" id="2.160.10.10">
    <property type="entry name" value="Hexapeptide repeat proteins"/>
    <property type="match status" value="1"/>
</dbReference>
<protein>
    <submittedName>
        <fullName evidence="2">Zonadhesin</fullName>
    </submittedName>
</protein>